<sequence>MWVVKLKLAICEHKKLTEISEKRAAFDLIC</sequence>
<dbReference type="AlphaFoldDB" id="A0A0A8YH31"/>
<name>A0A0A8YH31_ARUDO</name>
<dbReference type="EMBL" id="GBRH01272684">
    <property type="protein sequence ID" value="JAD25211.1"/>
    <property type="molecule type" value="Transcribed_RNA"/>
</dbReference>
<proteinExistence type="predicted"/>
<reference evidence="1" key="1">
    <citation type="submission" date="2014-09" db="EMBL/GenBank/DDBJ databases">
        <authorList>
            <person name="Magalhaes I.L.F."/>
            <person name="Oliveira U."/>
            <person name="Santos F.R."/>
            <person name="Vidigal T.H.D.A."/>
            <person name="Brescovit A.D."/>
            <person name="Santos A.J."/>
        </authorList>
    </citation>
    <scope>NUCLEOTIDE SEQUENCE</scope>
    <source>
        <tissue evidence="1">Shoot tissue taken approximately 20 cm above the soil surface</tissue>
    </source>
</reference>
<evidence type="ECO:0000313" key="1">
    <source>
        <dbReference type="EMBL" id="JAD25211.1"/>
    </source>
</evidence>
<organism evidence="1">
    <name type="scientific">Arundo donax</name>
    <name type="common">Giant reed</name>
    <name type="synonym">Donax arundinaceus</name>
    <dbReference type="NCBI Taxonomy" id="35708"/>
    <lineage>
        <taxon>Eukaryota</taxon>
        <taxon>Viridiplantae</taxon>
        <taxon>Streptophyta</taxon>
        <taxon>Embryophyta</taxon>
        <taxon>Tracheophyta</taxon>
        <taxon>Spermatophyta</taxon>
        <taxon>Magnoliopsida</taxon>
        <taxon>Liliopsida</taxon>
        <taxon>Poales</taxon>
        <taxon>Poaceae</taxon>
        <taxon>PACMAD clade</taxon>
        <taxon>Arundinoideae</taxon>
        <taxon>Arundineae</taxon>
        <taxon>Arundo</taxon>
    </lineage>
</organism>
<protein>
    <submittedName>
        <fullName evidence="1">Uncharacterized protein</fullName>
    </submittedName>
</protein>
<reference evidence="1" key="2">
    <citation type="journal article" date="2015" name="Data Brief">
        <title>Shoot transcriptome of the giant reed, Arundo donax.</title>
        <authorList>
            <person name="Barrero R.A."/>
            <person name="Guerrero F.D."/>
            <person name="Moolhuijzen P."/>
            <person name="Goolsby J.A."/>
            <person name="Tidwell J."/>
            <person name="Bellgard S.E."/>
            <person name="Bellgard M.I."/>
        </authorList>
    </citation>
    <scope>NUCLEOTIDE SEQUENCE</scope>
    <source>
        <tissue evidence="1">Shoot tissue taken approximately 20 cm above the soil surface</tissue>
    </source>
</reference>
<accession>A0A0A8YH31</accession>